<dbReference type="CDD" id="cd18773">
    <property type="entry name" value="PDC1_HK_sensor"/>
    <property type="match status" value="1"/>
</dbReference>
<dbReference type="PROSITE" id="PS50109">
    <property type="entry name" value="HIS_KIN"/>
    <property type="match status" value="1"/>
</dbReference>
<feature type="modified residue" description="4-aspartylphosphate" evidence="15">
    <location>
        <position position="783"/>
    </location>
</feature>
<evidence type="ECO:0000256" key="1">
    <source>
        <dbReference type="ARBA" id="ARBA00000085"/>
    </source>
</evidence>
<dbReference type="InterPro" id="IPR036097">
    <property type="entry name" value="HisK_dim/P_sf"/>
</dbReference>
<name>A0A244CQT1_PSEDV</name>
<dbReference type="InterPro" id="IPR003660">
    <property type="entry name" value="HAMP_dom"/>
</dbReference>
<dbReference type="InterPro" id="IPR005467">
    <property type="entry name" value="His_kinase_dom"/>
</dbReference>
<dbReference type="SMART" id="SM00388">
    <property type="entry name" value="HisKA"/>
    <property type="match status" value="1"/>
</dbReference>
<keyword evidence="10" id="KW-0067">ATP-binding</keyword>
<dbReference type="SUPFAM" id="SSF47384">
    <property type="entry name" value="Homodimeric domain of signal transducing histidine kinase"/>
    <property type="match status" value="1"/>
</dbReference>
<dbReference type="PANTHER" id="PTHR45339:SF1">
    <property type="entry name" value="HYBRID SIGNAL TRANSDUCTION HISTIDINE KINASE J"/>
    <property type="match status" value="1"/>
</dbReference>
<comment type="caution">
    <text evidence="21">The sequence shown here is derived from an EMBL/GenBank/DDBJ whole genome shotgun (WGS) entry which is preliminary data.</text>
</comment>
<dbReference type="SMART" id="SM00387">
    <property type="entry name" value="HATPase_c"/>
    <property type="match status" value="1"/>
</dbReference>
<dbReference type="Pfam" id="PF00512">
    <property type="entry name" value="HisKA"/>
    <property type="match status" value="1"/>
</dbReference>
<dbReference type="Gene3D" id="3.40.50.2300">
    <property type="match status" value="2"/>
</dbReference>
<dbReference type="InterPro" id="IPR036890">
    <property type="entry name" value="HATPase_C_sf"/>
</dbReference>
<dbReference type="PROSITE" id="PS50894">
    <property type="entry name" value="HPT"/>
    <property type="match status" value="1"/>
</dbReference>
<dbReference type="FunFam" id="1.10.287.130:FF:000004">
    <property type="entry name" value="Ethylene receptor 1"/>
    <property type="match status" value="1"/>
</dbReference>
<evidence type="ECO:0000256" key="4">
    <source>
        <dbReference type="ARBA" id="ARBA00022475"/>
    </source>
</evidence>
<dbReference type="Pfam" id="PF02518">
    <property type="entry name" value="HATPase_c"/>
    <property type="match status" value="1"/>
</dbReference>
<dbReference type="PROSITE" id="PS50885">
    <property type="entry name" value="HAMP"/>
    <property type="match status" value="1"/>
</dbReference>
<dbReference type="CDD" id="cd00156">
    <property type="entry name" value="REC"/>
    <property type="match status" value="1"/>
</dbReference>
<feature type="domain" description="HPt" evidence="20">
    <location>
        <begin position="1052"/>
        <end position="1152"/>
    </location>
</feature>
<evidence type="ECO:0000259" key="20">
    <source>
        <dbReference type="PROSITE" id="PS50894"/>
    </source>
</evidence>
<dbReference type="SUPFAM" id="SSF55874">
    <property type="entry name" value="ATPase domain of HSP90 chaperone/DNA topoisomerase II/histidine kinase"/>
    <property type="match status" value="1"/>
</dbReference>
<dbReference type="Proteomes" id="UP000194841">
    <property type="component" value="Unassembled WGS sequence"/>
</dbReference>
<feature type="domain" description="Response regulatory" evidence="18">
    <location>
        <begin position="881"/>
        <end position="997"/>
    </location>
</feature>
<keyword evidence="8" id="KW-0547">Nucleotide-binding</keyword>
<evidence type="ECO:0000259" key="19">
    <source>
        <dbReference type="PROSITE" id="PS50885"/>
    </source>
</evidence>
<gene>
    <name evidence="21" type="ORF">B1199_06215</name>
</gene>
<dbReference type="EMBL" id="MWPV01000002">
    <property type="protein sequence ID" value="OUL57955.1"/>
    <property type="molecule type" value="Genomic_DNA"/>
</dbReference>
<proteinExistence type="predicted"/>
<comment type="subcellular location">
    <subcellularLocation>
        <location evidence="2">Cell membrane</location>
        <topology evidence="2">Multi-pass membrane protein</topology>
    </subcellularLocation>
</comment>
<dbReference type="InterPro" id="IPR004358">
    <property type="entry name" value="Sig_transdc_His_kin-like_C"/>
</dbReference>
<dbReference type="Gene3D" id="3.30.450.20">
    <property type="entry name" value="PAS domain"/>
    <property type="match status" value="1"/>
</dbReference>
<dbReference type="Gene3D" id="1.20.120.160">
    <property type="entry name" value="HPT domain"/>
    <property type="match status" value="1"/>
</dbReference>
<dbReference type="Pfam" id="PF00072">
    <property type="entry name" value="Response_reg"/>
    <property type="match status" value="2"/>
</dbReference>
<dbReference type="InterPro" id="IPR003661">
    <property type="entry name" value="HisK_dim/P_dom"/>
</dbReference>
<dbReference type="Gene3D" id="1.10.8.500">
    <property type="entry name" value="HAMP domain in histidine kinase"/>
    <property type="match status" value="1"/>
</dbReference>
<evidence type="ECO:0000256" key="13">
    <source>
        <dbReference type="ARBA" id="ARBA00023136"/>
    </source>
</evidence>
<feature type="modified residue" description="4-aspartylphosphate" evidence="15">
    <location>
        <position position="930"/>
    </location>
</feature>
<evidence type="ECO:0000256" key="11">
    <source>
        <dbReference type="ARBA" id="ARBA00022989"/>
    </source>
</evidence>
<keyword evidence="4" id="KW-1003">Cell membrane</keyword>
<dbReference type="Pfam" id="PF00672">
    <property type="entry name" value="HAMP"/>
    <property type="match status" value="1"/>
</dbReference>
<dbReference type="RefSeq" id="WP_086743262.1">
    <property type="nucleotide sequence ID" value="NZ_MWPV01000002.1"/>
</dbReference>
<evidence type="ECO:0000256" key="5">
    <source>
        <dbReference type="ARBA" id="ARBA00022553"/>
    </source>
</evidence>
<evidence type="ECO:0000256" key="16">
    <source>
        <dbReference type="SAM" id="Phobius"/>
    </source>
</evidence>
<evidence type="ECO:0000256" key="15">
    <source>
        <dbReference type="PROSITE-ProRule" id="PRU00169"/>
    </source>
</evidence>
<accession>A0A244CQT1</accession>
<keyword evidence="11 16" id="KW-1133">Transmembrane helix</keyword>
<evidence type="ECO:0000259" key="17">
    <source>
        <dbReference type="PROSITE" id="PS50109"/>
    </source>
</evidence>
<evidence type="ECO:0000256" key="2">
    <source>
        <dbReference type="ARBA" id="ARBA00004651"/>
    </source>
</evidence>
<dbReference type="PRINTS" id="PR00344">
    <property type="entry name" value="BCTRLSENSOR"/>
</dbReference>
<keyword evidence="12" id="KW-0902">Two-component regulatory system</keyword>
<dbReference type="InterPro" id="IPR036641">
    <property type="entry name" value="HPT_dom_sf"/>
</dbReference>
<dbReference type="SMART" id="SM00448">
    <property type="entry name" value="REC"/>
    <property type="match status" value="2"/>
</dbReference>
<evidence type="ECO:0000256" key="12">
    <source>
        <dbReference type="ARBA" id="ARBA00023012"/>
    </source>
</evidence>
<dbReference type="OrthoDB" id="9810730at2"/>
<evidence type="ECO:0000256" key="9">
    <source>
        <dbReference type="ARBA" id="ARBA00022777"/>
    </source>
</evidence>
<dbReference type="CDD" id="cd16922">
    <property type="entry name" value="HATPase_EvgS-ArcB-TorS-like"/>
    <property type="match status" value="1"/>
</dbReference>
<dbReference type="FunFam" id="3.30.565.10:FF:000010">
    <property type="entry name" value="Sensor histidine kinase RcsC"/>
    <property type="match status" value="1"/>
</dbReference>
<keyword evidence="13 16" id="KW-0472">Membrane</keyword>
<evidence type="ECO:0000259" key="18">
    <source>
        <dbReference type="PROSITE" id="PS50110"/>
    </source>
</evidence>
<keyword evidence="5 15" id="KW-0597">Phosphoprotein</keyword>
<dbReference type="PROSITE" id="PS50110">
    <property type="entry name" value="RESPONSE_REGULATORY"/>
    <property type="match status" value="2"/>
</dbReference>
<evidence type="ECO:0000256" key="14">
    <source>
        <dbReference type="PROSITE-ProRule" id="PRU00110"/>
    </source>
</evidence>
<keyword evidence="9 21" id="KW-0418">Kinase</keyword>
<dbReference type="AlphaFoldDB" id="A0A244CQT1"/>
<feature type="domain" description="HAMP" evidence="19">
    <location>
        <begin position="398"/>
        <end position="456"/>
    </location>
</feature>
<feature type="domain" description="Response regulatory" evidence="18">
    <location>
        <begin position="729"/>
        <end position="851"/>
    </location>
</feature>
<dbReference type="SUPFAM" id="SSF52172">
    <property type="entry name" value="CheY-like"/>
    <property type="match status" value="2"/>
</dbReference>
<dbReference type="CDD" id="cd17546">
    <property type="entry name" value="REC_hyHK_CKI1_RcsC-like"/>
    <property type="match status" value="1"/>
</dbReference>
<evidence type="ECO:0000313" key="22">
    <source>
        <dbReference type="Proteomes" id="UP000194841"/>
    </source>
</evidence>
<feature type="domain" description="Histidine kinase" evidence="17">
    <location>
        <begin position="489"/>
        <end position="710"/>
    </location>
</feature>
<dbReference type="CDD" id="cd06225">
    <property type="entry name" value="HAMP"/>
    <property type="match status" value="1"/>
</dbReference>
<dbReference type="CDD" id="cd00082">
    <property type="entry name" value="HisKA"/>
    <property type="match status" value="1"/>
</dbReference>
<keyword evidence="6" id="KW-0808">Transferase</keyword>
<dbReference type="CDD" id="cd12912">
    <property type="entry name" value="PDC2_MCP_like"/>
    <property type="match status" value="1"/>
</dbReference>
<evidence type="ECO:0000256" key="7">
    <source>
        <dbReference type="ARBA" id="ARBA00022692"/>
    </source>
</evidence>
<feature type="transmembrane region" description="Helical" evidence="16">
    <location>
        <begin position="376"/>
        <end position="396"/>
    </location>
</feature>
<dbReference type="GO" id="GO:0000155">
    <property type="term" value="F:phosphorelay sensor kinase activity"/>
    <property type="evidence" value="ECO:0007669"/>
    <property type="project" value="InterPro"/>
</dbReference>
<feature type="modified residue" description="Phosphohistidine" evidence="14">
    <location>
        <position position="1091"/>
    </location>
</feature>
<dbReference type="GO" id="GO:0005886">
    <property type="term" value="C:plasma membrane"/>
    <property type="evidence" value="ECO:0007669"/>
    <property type="project" value="UniProtKB-SubCell"/>
</dbReference>
<keyword evidence="7 16" id="KW-0812">Transmembrane</keyword>
<evidence type="ECO:0000256" key="8">
    <source>
        <dbReference type="ARBA" id="ARBA00022741"/>
    </source>
</evidence>
<sequence length="1239" mass="139910">MPKRTTPEIDLHTDFNSIKFKDRLTSAMLLQMSIRLTLIVVLVSAATYWHITTIYEGQVVETLDKYIKERSEKESAIFQLAAENHTTIKQRFLNAYQSGQNVTDTEFSKYFIKQDDGTTRLLPEAYHGLMYNYGDKLEYLTGFVGPDAPIGEQAFRNKLNIAYHLMAQYGPAWVNRFESVYITMPENVVIIYWPGLPWAINTPATLEVSQEPWYTIVMPENNPERVPVWTDLYYDSTAKDWMVSLETPVDLDGENLINIGHDILLQDLLNRIIHEKLEGSYNFMINKSGQLIVHPDIEESLKNNHTDYASKLNPSGALGDAIKAIEQEFTGDHAIIFNQSLKAWLAIAPIKGPDWLLVTVYPEDLVMQAARSTARFVLIIGLISLVVEMLMLYLVTLNKVVRPLKMLGEASSEIGKANYQLVANGQLQLPSDRKDEVGILANAFKEMATRLFDYHNTLEHKVAERTTELVESRKKAESASKAKSNFLAHMSHEVRTPMNAIIGLSQLMLKTKLNKRQRDFMEKVLSSSDVLLNTLNDVLDYSKIEANKLTLEYVPFDLRDVLRRVTNISAYKAQCKGVELLLDIDKKVPFLWIGDPIRLGQILINLASNAVKFTEQGEVIIRVKLIAQQDQQHTLRFSVIDTGIGIDKERIDQLFSPFIQMDSSITRKYGGTGLGLAICRQLTELMGGRIWLESKLNVGSQFHFTCKLTLSESEQIQIWPKQNRLKGKRALIVDDNAMAREVLADILDALSLNVTRVPDGYAALDELEKASRQGSPYDAVFLDWNIPGLNGVETAVRIANNPNIILPAAMLMVTAYDVDKFESDAHEANIKKIIAKPVDASSIHDSLMEIFFQEKAPRTPLENRELNLKSNLDLSALRGKQVLIVDDSILNREVATEFLTDVGIIVTTANNGVEALENVLKQTFDLVLMDVQMPVMDGLSATQEIRKQPHLAHLPIIAMTAHASPDDYKRSLDAGMNDHLNKPIDHQLLYLTITRWIDASATISPLAADAPIEFSSYSDKITTDPIVQPTNTCPIQLSGFDTQFGLEKHQHKIELYLKMLNMFYNEYRHYMLLIDDLLKKQDYESLNRFFHTVKSSAASLGELTLSEQAARLESQCLSFIEATDECNFEQFNHTLADFCKQFNHALDVLTSIPQRQATSSPSDTDSKPDIQQIITQLNHFLNNDDAAAERLVDELHNTSAAHQHQAIINKIILSIQDIDYQAASEHLQELTSNLKESEV</sequence>
<reference evidence="21 22" key="1">
    <citation type="submission" date="2017-02" db="EMBL/GenBank/DDBJ databases">
        <title>Pseudoalteromonas ulvae TC14 Genome.</title>
        <authorList>
            <person name="Molmeret M."/>
        </authorList>
    </citation>
    <scope>NUCLEOTIDE SEQUENCE [LARGE SCALE GENOMIC DNA]</scope>
    <source>
        <strain evidence="21">TC14</strain>
    </source>
</reference>
<dbReference type="GO" id="GO:0005524">
    <property type="term" value="F:ATP binding"/>
    <property type="evidence" value="ECO:0007669"/>
    <property type="project" value="UniProtKB-KW"/>
</dbReference>
<dbReference type="PANTHER" id="PTHR45339">
    <property type="entry name" value="HYBRID SIGNAL TRANSDUCTION HISTIDINE KINASE J"/>
    <property type="match status" value="1"/>
</dbReference>
<keyword evidence="22" id="KW-1185">Reference proteome</keyword>
<comment type="catalytic activity">
    <reaction evidence="1">
        <text>ATP + protein L-histidine = ADP + protein N-phospho-L-histidine.</text>
        <dbReference type="EC" id="2.7.13.3"/>
    </reaction>
</comment>
<dbReference type="Pfam" id="PF01627">
    <property type="entry name" value="Hpt"/>
    <property type="match status" value="1"/>
</dbReference>
<dbReference type="InterPro" id="IPR011006">
    <property type="entry name" value="CheY-like_superfamily"/>
</dbReference>
<dbReference type="Gene3D" id="3.30.565.10">
    <property type="entry name" value="Histidine kinase-like ATPase, C-terminal domain"/>
    <property type="match status" value="1"/>
</dbReference>
<evidence type="ECO:0000256" key="6">
    <source>
        <dbReference type="ARBA" id="ARBA00022679"/>
    </source>
</evidence>
<dbReference type="SUPFAM" id="SSF47226">
    <property type="entry name" value="Histidine-containing phosphotransfer domain, HPT domain"/>
    <property type="match status" value="1"/>
</dbReference>
<evidence type="ECO:0000256" key="3">
    <source>
        <dbReference type="ARBA" id="ARBA00012438"/>
    </source>
</evidence>
<evidence type="ECO:0000256" key="10">
    <source>
        <dbReference type="ARBA" id="ARBA00022840"/>
    </source>
</evidence>
<dbReference type="InterPro" id="IPR003594">
    <property type="entry name" value="HATPase_dom"/>
</dbReference>
<feature type="transmembrane region" description="Helical" evidence="16">
    <location>
        <begin position="29"/>
        <end position="51"/>
    </location>
</feature>
<protein>
    <recommendedName>
        <fullName evidence="3">histidine kinase</fullName>
        <ecNumber evidence="3">2.7.13.3</ecNumber>
    </recommendedName>
</protein>
<dbReference type="EC" id="2.7.13.3" evidence="3"/>
<dbReference type="InterPro" id="IPR001789">
    <property type="entry name" value="Sig_transdc_resp-reg_receiver"/>
</dbReference>
<dbReference type="Gene3D" id="1.10.287.130">
    <property type="match status" value="1"/>
</dbReference>
<evidence type="ECO:0000313" key="21">
    <source>
        <dbReference type="EMBL" id="OUL57955.1"/>
    </source>
</evidence>
<dbReference type="InterPro" id="IPR008207">
    <property type="entry name" value="Sig_transdc_His_kin_Hpt_dom"/>
</dbReference>
<organism evidence="21 22">
    <name type="scientific">Pseudoalteromonas ulvae</name>
    <dbReference type="NCBI Taxonomy" id="107327"/>
    <lineage>
        <taxon>Bacteria</taxon>
        <taxon>Pseudomonadati</taxon>
        <taxon>Pseudomonadota</taxon>
        <taxon>Gammaproteobacteria</taxon>
        <taxon>Alteromonadales</taxon>
        <taxon>Pseudoalteromonadaceae</taxon>
        <taxon>Pseudoalteromonas</taxon>
    </lineage>
</organism>